<dbReference type="RefSeq" id="WP_141637021.1">
    <property type="nucleotide sequence ID" value="NZ_VIGB01000003.1"/>
</dbReference>
<evidence type="ECO:0000313" key="3">
    <source>
        <dbReference type="EMBL" id="TQF06607.1"/>
    </source>
</evidence>
<feature type="region of interest" description="Disordered" evidence="1">
    <location>
        <begin position="149"/>
        <end position="173"/>
    </location>
</feature>
<dbReference type="InterPro" id="IPR038109">
    <property type="entry name" value="DNA_bind_recomb_sf"/>
</dbReference>
<sequence>MPVPIPGSDIAQHAAVYCWPSSPSRAAAADTARDRRAALDAQLGLAYEQAAALGLTVTGGLVFTDPRPPAGLDANARPTPGWHGLLAAVRRREVRRLLLPQAEQLQRHACAFAELLRLAAEYDLRLHGHPRDLNDPEVRKELLERAERASRAAREASTRARRAHRQAAAEGRTHGGGLRRFGYATGMTALVEEEAEVVREVFARFLAGESLRALAVDLNDRQIATAYGNRWTVSGVGRLLEAPRYAGLRVLDGTIVHAPDGSYVTADWLPCVSVADWEAVQLLRNDRARARAANRRPRREYPLTSLLRCTRCERHMVGSAIGGYPTYACTSNSSLEAEHCSRHIAAESLEAHVAERAIALLEAQSAPVLDGVPVGQAARFGWSRLTPGRRAAVFRHFFASIRISASSTSRSVFDPSRIELLPRRHPAG</sequence>
<feature type="compositionally biased region" description="Basic and acidic residues" evidence="1">
    <location>
        <begin position="149"/>
        <end position="158"/>
    </location>
</feature>
<dbReference type="EMBL" id="VIGB01000003">
    <property type="protein sequence ID" value="TQF06607.1"/>
    <property type="molecule type" value="Genomic_DNA"/>
</dbReference>
<name>A0A540WCJ4_9ACTN</name>
<dbReference type="Proteomes" id="UP000319103">
    <property type="component" value="Unassembled WGS sequence"/>
</dbReference>
<proteinExistence type="predicted"/>
<feature type="domain" description="Recombinase" evidence="2">
    <location>
        <begin position="180"/>
        <end position="290"/>
    </location>
</feature>
<dbReference type="Pfam" id="PF07508">
    <property type="entry name" value="Recombinase"/>
    <property type="match status" value="1"/>
</dbReference>
<dbReference type="InterPro" id="IPR011109">
    <property type="entry name" value="DNA_bind_recombinase_dom"/>
</dbReference>
<dbReference type="Gene3D" id="3.90.1750.20">
    <property type="entry name" value="Putative Large Serine Recombinase, Chain B, Domain 2"/>
    <property type="match status" value="1"/>
</dbReference>
<dbReference type="InterPro" id="IPR025827">
    <property type="entry name" value="Zn_ribbon_recom_dom"/>
</dbReference>
<evidence type="ECO:0000256" key="1">
    <source>
        <dbReference type="SAM" id="MobiDB-lite"/>
    </source>
</evidence>
<gene>
    <name evidence="3" type="ORF">E6W39_35965</name>
</gene>
<evidence type="ECO:0000313" key="4">
    <source>
        <dbReference type="Proteomes" id="UP000319103"/>
    </source>
</evidence>
<dbReference type="AlphaFoldDB" id="A0A540WCJ4"/>
<dbReference type="PANTHER" id="PTHR30461:SF23">
    <property type="entry name" value="DNA RECOMBINASE-RELATED"/>
    <property type="match status" value="1"/>
</dbReference>
<dbReference type="Pfam" id="PF13408">
    <property type="entry name" value="Zn_ribbon_recom"/>
    <property type="match status" value="1"/>
</dbReference>
<dbReference type="OrthoDB" id="4500247at2"/>
<organism evidence="3 4">
    <name type="scientific">Kitasatospora acidiphila</name>
    <dbReference type="NCBI Taxonomy" id="2567942"/>
    <lineage>
        <taxon>Bacteria</taxon>
        <taxon>Bacillati</taxon>
        <taxon>Actinomycetota</taxon>
        <taxon>Actinomycetes</taxon>
        <taxon>Kitasatosporales</taxon>
        <taxon>Streptomycetaceae</taxon>
        <taxon>Kitasatospora</taxon>
    </lineage>
</organism>
<keyword evidence="4" id="KW-1185">Reference proteome</keyword>
<dbReference type="GO" id="GO:0003677">
    <property type="term" value="F:DNA binding"/>
    <property type="evidence" value="ECO:0007669"/>
    <property type="project" value="InterPro"/>
</dbReference>
<accession>A0A540WCJ4</accession>
<comment type="caution">
    <text evidence="3">The sequence shown here is derived from an EMBL/GenBank/DDBJ whole genome shotgun (WGS) entry which is preliminary data.</text>
</comment>
<evidence type="ECO:0000259" key="2">
    <source>
        <dbReference type="PROSITE" id="PS51737"/>
    </source>
</evidence>
<dbReference type="InterPro" id="IPR050639">
    <property type="entry name" value="SSR_resolvase"/>
</dbReference>
<protein>
    <recommendedName>
        <fullName evidence="2">Recombinase domain-containing protein</fullName>
    </recommendedName>
</protein>
<reference evidence="3 4" key="1">
    <citation type="submission" date="2019-06" db="EMBL/GenBank/DDBJ databases">
        <title>Description of Kitasatospora acidophila sp. nov. isolated from pine grove soil, and reclassification of Streptomyces novaecaesareae to Kitasatospora novaeceasareae comb. nov.</title>
        <authorList>
            <person name="Kim M.J."/>
        </authorList>
    </citation>
    <scope>NUCLEOTIDE SEQUENCE [LARGE SCALE GENOMIC DNA]</scope>
    <source>
        <strain evidence="3 4">MMS16-CNU292</strain>
    </source>
</reference>
<dbReference type="PROSITE" id="PS51737">
    <property type="entry name" value="RECOMBINASE_DNA_BIND"/>
    <property type="match status" value="1"/>
</dbReference>
<dbReference type="GO" id="GO:0000150">
    <property type="term" value="F:DNA strand exchange activity"/>
    <property type="evidence" value="ECO:0007669"/>
    <property type="project" value="InterPro"/>
</dbReference>
<dbReference type="PANTHER" id="PTHR30461">
    <property type="entry name" value="DNA-INVERTASE FROM LAMBDOID PROPHAGE"/>
    <property type="match status" value="1"/>
</dbReference>